<accession>A0A016QKJ6</accession>
<evidence type="ECO:0000313" key="2">
    <source>
        <dbReference type="Proteomes" id="UP000020492"/>
    </source>
</evidence>
<sequence>MAVAALLALGVWWLAAERRWQSALYCIEQPGTLWNGLVPLPNGLQPECPASRSYRQEVRQGESRVEQYRLPGWQPKALLDPLRQAGYRPLTDDPIAPGNYAAFLDRQGRMLHYLATLEGQTTLITLSGRP</sequence>
<reference evidence="1 2" key="1">
    <citation type="submission" date="2014-03" db="EMBL/GenBank/DDBJ databases">
        <title>Draft genome sequence of Deinococcus phoenicis 1P10ME.</title>
        <authorList>
            <person name="Stepanov V.G."/>
            <person name="Vaishampayan P."/>
            <person name="Venkateswaran K."/>
            <person name="Fox G.E."/>
        </authorList>
    </citation>
    <scope>NUCLEOTIDE SEQUENCE [LARGE SCALE GENOMIC DNA]</scope>
    <source>
        <strain evidence="1 2">1P10ME</strain>
    </source>
</reference>
<dbReference type="AlphaFoldDB" id="A0A016QKJ6"/>
<keyword evidence="2" id="KW-1185">Reference proteome</keyword>
<gene>
    <name evidence="1" type="ORF">DEIPH_ctg139orf0035</name>
</gene>
<proteinExistence type="predicted"/>
<dbReference type="PATRIC" id="fig|1476583.3.peg.3556"/>
<evidence type="ECO:0000313" key="1">
    <source>
        <dbReference type="EMBL" id="EYB66319.1"/>
    </source>
</evidence>
<name>A0A016QKJ6_9DEIO</name>
<comment type="caution">
    <text evidence="1">The sequence shown here is derived from an EMBL/GenBank/DDBJ whole genome shotgun (WGS) entry which is preliminary data.</text>
</comment>
<dbReference type="EMBL" id="JHAC01000093">
    <property type="protein sequence ID" value="EYB66319.1"/>
    <property type="molecule type" value="Genomic_DNA"/>
</dbReference>
<organism evidence="1 2">
    <name type="scientific">Deinococcus phoenicis</name>
    <dbReference type="NCBI Taxonomy" id="1476583"/>
    <lineage>
        <taxon>Bacteria</taxon>
        <taxon>Thermotogati</taxon>
        <taxon>Deinococcota</taxon>
        <taxon>Deinococci</taxon>
        <taxon>Deinococcales</taxon>
        <taxon>Deinococcaceae</taxon>
        <taxon>Deinococcus</taxon>
    </lineage>
</organism>
<dbReference type="Proteomes" id="UP000020492">
    <property type="component" value="Unassembled WGS sequence"/>
</dbReference>
<dbReference type="STRING" id="1476583.DEIPH_ctg139orf0035"/>
<protein>
    <submittedName>
        <fullName evidence="1">Uncharacterized protein</fullName>
    </submittedName>
</protein>